<dbReference type="PANTHER" id="PTHR21294:SF17">
    <property type="entry name" value="PROTEIN FIXA"/>
    <property type="match status" value="1"/>
</dbReference>
<dbReference type="SUPFAM" id="SSF52402">
    <property type="entry name" value="Adenine nucleotide alpha hydrolases-like"/>
    <property type="match status" value="1"/>
</dbReference>
<dbReference type="CDD" id="cd01714">
    <property type="entry name" value="ETF_beta"/>
    <property type="match status" value="1"/>
</dbReference>
<dbReference type="AlphaFoldDB" id="A0A931F9B7"/>
<evidence type="ECO:0000259" key="2">
    <source>
        <dbReference type="SMART" id="SM00893"/>
    </source>
</evidence>
<dbReference type="InterPro" id="IPR014729">
    <property type="entry name" value="Rossmann-like_a/b/a_fold"/>
</dbReference>
<reference evidence="3" key="1">
    <citation type="submission" date="2020-11" db="EMBL/GenBank/DDBJ databases">
        <title>Halonatronomonas betainensis gen. nov., sp. nov. a novel haloalkaliphilic representative of the family Halanaerobiacae capable of betaine degradation.</title>
        <authorList>
            <person name="Boltyanskaya Y."/>
            <person name="Kevbrin V."/>
            <person name="Detkova E."/>
            <person name="Grouzdev D.S."/>
            <person name="Koziaeva V."/>
            <person name="Zhilina T."/>
        </authorList>
    </citation>
    <scope>NUCLEOTIDE SEQUENCE</scope>
    <source>
        <strain evidence="3">Z-7014</strain>
    </source>
</reference>
<dbReference type="RefSeq" id="WP_270454390.1">
    <property type="nucleotide sequence ID" value="NZ_JADPIE010000005.1"/>
</dbReference>
<accession>A0A931F9B7</accession>
<evidence type="ECO:0000256" key="1">
    <source>
        <dbReference type="ARBA" id="ARBA00042002"/>
    </source>
</evidence>
<dbReference type="Proteomes" id="UP000621436">
    <property type="component" value="Unassembled WGS sequence"/>
</dbReference>
<organism evidence="3 4">
    <name type="scientific">Halonatronomonas betaini</name>
    <dbReference type="NCBI Taxonomy" id="2778430"/>
    <lineage>
        <taxon>Bacteria</taxon>
        <taxon>Bacillati</taxon>
        <taxon>Bacillota</taxon>
        <taxon>Clostridia</taxon>
        <taxon>Halanaerobiales</taxon>
        <taxon>Halarsenatibacteraceae</taxon>
        <taxon>Halonatronomonas</taxon>
    </lineage>
</organism>
<dbReference type="Pfam" id="PF01012">
    <property type="entry name" value="ETF"/>
    <property type="match status" value="1"/>
</dbReference>
<protein>
    <recommendedName>
        <fullName evidence="1">Electron transfer flavoprotein small subunit</fullName>
    </recommendedName>
</protein>
<keyword evidence="4" id="KW-1185">Reference proteome</keyword>
<dbReference type="GO" id="GO:0009055">
    <property type="term" value="F:electron transfer activity"/>
    <property type="evidence" value="ECO:0007669"/>
    <property type="project" value="InterPro"/>
</dbReference>
<dbReference type="SMART" id="SM00893">
    <property type="entry name" value="ETF"/>
    <property type="match status" value="1"/>
</dbReference>
<evidence type="ECO:0000313" key="3">
    <source>
        <dbReference type="EMBL" id="MBF8437413.1"/>
    </source>
</evidence>
<name>A0A931F9B7_9FIRM</name>
<evidence type="ECO:0000313" key="4">
    <source>
        <dbReference type="Proteomes" id="UP000621436"/>
    </source>
</evidence>
<dbReference type="InterPro" id="IPR012255">
    <property type="entry name" value="ETF_b"/>
</dbReference>
<proteinExistence type="predicted"/>
<sequence>MKIITPIKQVPETSNVKMDEETGTMKRDGVESIINPLDLYAIESALQIVEEYGGEVIAVTMGPPSAEKALKEAIAMGCDDGILLSGKEFAGADTWSTSYSLSECIKDIGDYDLIFCGLQATDGDTAQVGPGIASFLDIPLATYVSKIDEIHLAKDTTYTDPDENYITVERLLENGYEKIKMPMPALITVVKEISFPRLPTLSGKRKARDKKISPVNSENIPMKKEYLGLNGSPTRVVNIDRPKVTRGGKLIDASDETKYESAIDELFEYMKENDLL</sequence>
<dbReference type="EMBL" id="JADPIE010000005">
    <property type="protein sequence ID" value="MBF8437413.1"/>
    <property type="molecule type" value="Genomic_DNA"/>
</dbReference>
<feature type="domain" description="Electron transfer flavoprotein alpha/beta-subunit N-terminal" evidence="2">
    <location>
        <begin position="22"/>
        <end position="224"/>
    </location>
</feature>
<dbReference type="InterPro" id="IPR033948">
    <property type="entry name" value="ETF_beta_N"/>
</dbReference>
<comment type="caution">
    <text evidence="3">The sequence shown here is derived from an EMBL/GenBank/DDBJ whole genome shotgun (WGS) entry which is preliminary data.</text>
</comment>
<dbReference type="PIRSF" id="PIRSF000090">
    <property type="entry name" value="Beta-ETF"/>
    <property type="match status" value="1"/>
</dbReference>
<dbReference type="Gene3D" id="3.40.50.620">
    <property type="entry name" value="HUPs"/>
    <property type="match status" value="1"/>
</dbReference>
<dbReference type="InterPro" id="IPR014730">
    <property type="entry name" value="ETF_a/b_N"/>
</dbReference>
<dbReference type="PANTHER" id="PTHR21294">
    <property type="entry name" value="ELECTRON TRANSFER FLAVOPROTEIN BETA-SUBUNIT"/>
    <property type="match status" value="1"/>
</dbReference>
<gene>
    <name evidence="3" type="ORF">I0Q91_10000</name>
</gene>